<feature type="compositionally biased region" description="Basic and acidic residues" evidence="5">
    <location>
        <begin position="97"/>
        <end position="106"/>
    </location>
</feature>
<dbReference type="PROSITE" id="PS50901">
    <property type="entry name" value="FTSK"/>
    <property type="match status" value="1"/>
</dbReference>
<dbReference type="InterPro" id="IPR002543">
    <property type="entry name" value="FtsK_dom"/>
</dbReference>
<feature type="region of interest" description="Disordered" evidence="5">
    <location>
        <begin position="82"/>
        <end position="123"/>
    </location>
</feature>
<dbReference type="InterPro" id="IPR027417">
    <property type="entry name" value="P-loop_NTPase"/>
</dbReference>
<dbReference type="GO" id="GO:0005524">
    <property type="term" value="F:ATP binding"/>
    <property type="evidence" value="ECO:0007669"/>
    <property type="project" value="UniProtKB-UniRule"/>
</dbReference>
<accession>A0A810N8V6</accession>
<evidence type="ECO:0000313" key="7">
    <source>
        <dbReference type="EMBL" id="BCJ69846.1"/>
    </source>
</evidence>
<name>A0A810N8V6_9ACTN</name>
<dbReference type="EMBL" id="AP023359">
    <property type="protein sequence ID" value="BCJ69846.1"/>
    <property type="molecule type" value="Genomic_DNA"/>
</dbReference>
<feature type="domain" description="FtsK" evidence="6">
    <location>
        <begin position="714"/>
        <end position="919"/>
    </location>
</feature>
<evidence type="ECO:0000256" key="5">
    <source>
        <dbReference type="SAM" id="MobiDB-lite"/>
    </source>
</evidence>
<evidence type="ECO:0000259" key="6">
    <source>
        <dbReference type="PROSITE" id="PS50901"/>
    </source>
</evidence>
<keyword evidence="2 3" id="KW-0067">ATP-binding</keyword>
<proteinExistence type="predicted"/>
<feature type="binding site" evidence="3">
    <location>
        <begin position="732"/>
        <end position="739"/>
    </location>
    <ligand>
        <name>ATP</name>
        <dbReference type="ChEBI" id="CHEBI:30616"/>
    </ligand>
</feature>
<dbReference type="InterPro" id="IPR050206">
    <property type="entry name" value="FtsK/SpoIIIE/SftA"/>
</dbReference>
<dbReference type="AlphaFoldDB" id="A0A810N8V6"/>
<evidence type="ECO:0000256" key="1">
    <source>
        <dbReference type="ARBA" id="ARBA00022741"/>
    </source>
</evidence>
<dbReference type="SUPFAM" id="SSF52540">
    <property type="entry name" value="P-loop containing nucleoside triphosphate hydrolases"/>
    <property type="match status" value="1"/>
</dbReference>
<dbReference type="KEGG" id="pry:Prubr_68670"/>
<sequence length="1241" mass="131647">MSIIEDIGALVRAAADDLPADQVARALDHLQKAGDRLRWVRQESANPMGVPELSAATEHAESAGYALRLAQEQLAEYLAAIGLGQDGGRPPAPVPSGERRRPEAGPEQRGPQKSAPAGPAAVHRWWSERVGELTDRADESDPGTDKGATDAGDLLRRVAAGVRSGDKERLHRELRGVDASVGLGLAASAPPVLRDLATDLLGHPPRAQDLDRLRNAFDGPLRALLPNLPKPVLETVLTRVCRMPPPRTDKDAPPTNPADPAVAAGVLTGLLLQRLGRDPESVLPKDAPPPGQATPTKPAPPPPKPTATKPAPKKPGPPRRRRRVRGHGRPAVPATARTGARVADVRTQLATRVRELLADALGSARERVEDAMAGLEEAEDRLARTRAAAARVRPRVGAERDERLADIDDRHGERIGVLAARAADAAAREAPGAAGAPWEAWQATPAPYDEPPGAVRVGAVRLPGVDPVPALVPLLDRGHVHLTGADRGGADAVVAALLLRALGGAVPGSVRLAGYDPEHLGGGLAGFAPLAPAGLLTFVGPGGLTGLLDDLVDQIRRINEKVLAGEHASLRRLALATGRRPEPWRVAVLLGGDELSRHERAQLERVVRTGPACGVHLVVRGIALPDDPSVMRVAVDADGARLGTARDGSGGLPVRLDPAPPQVLVTETCRQVAAHVAAGPPPAPFTALLPPDDEMWREESAAGLTAPIGDGPLGRPVLLTLGDYPPHALIGGPSGTGKTNLIYAWIGSLAARYSPDELEFYLLDFKEGVSFARFAQGKRDPSWLPHMRLVGINVNTDREFGLALLRFLAEELRRRADAAKKHEVTKLGELRAVDPDGRWPRIVAVVDEFQMLLAGRDAVAREAADLLEDLARRGRSQGIHLVLASQDVRGIEALWGRPALVAQFTLRIALPKALRILAERNDAAQSLPRHHAVINAESGLVEGNEVARIPGASDWGTWSELQNKLWKMRPPHAAPARLFDGDAVPRLADAPDFAALAPPADGGTPAPGRGPVALLGEIIDVQARSAGLRLPRAPGRNLAVLGTRVDEACAVLDAAGRSLARQHRPGTARFSIACLDPEADLAARGLFEALSPDANWYDEDSVAELMAETAAGLRTGGAAEPHYLLLYAVDAATGQLSAQVDGATGLAHLRHVLHHGPERRTHVLAWWRGVARMRDDLGGPASRTDQIGAWVALDVQGAELTSALYPAGSGGPDWYPRPWRGLFFDRAVHRTAQVLIPYGLS</sequence>
<feature type="coiled-coil region" evidence="4">
    <location>
        <begin position="361"/>
        <end position="388"/>
    </location>
</feature>
<keyword evidence="1 3" id="KW-0547">Nucleotide-binding</keyword>
<feature type="region of interest" description="Disordered" evidence="5">
    <location>
        <begin position="279"/>
        <end position="340"/>
    </location>
</feature>
<protein>
    <recommendedName>
        <fullName evidence="6">FtsK domain-containing protein</fullName>
    </recommendedName>
</protein>
<dbReference type="Gene3D" id="3.40.50.300">
    <property type="entry name" value="P-loop containing nucleotide triphosphate hydrolases"/>
    <property type="match status" value="2"/>
</dbReference>
<evidence type="ECO:0000256" key="4">
    <source>
        <dbReference type="SAM" id="Coils"/>
    </source>
</evidence>
<dbReference type="PANTHER" id="PTHR22683">
    <property type="entry name" value="SPORULATION PROTEIN RELATED"/>
    <property type="match status" value="1"/>
</dbReference>
<evidence type="ECO:0000313" key="8">
    <source>
        <dbReference type="Proteomes" id="UP000680866"/>
    </source>
</evidence>
<feature type="compositionally biased region" description="Pro residues" evidence="5">
    <location>
        <begin position="286"/>
        <end position="305"/>
    </location>
</feature>
<dbReference type="GO" id="GO:0003677">
    <property type="term" value="F:DNA binding"/>
    <property type="evidence" value="ECO:0007669"/>
    <property type="project" value="InterPro"/>
</dbReference>
<dbReference type="CDD" id="cd01127">
    <property type="entry name" value="TrwB_TraG_TraD_VirD4"/>
    <property type="match status" value="1"/>
</dbReference>
<evidence type="ECO:0000256" key="3">
    <source>
        <dbReference type="PROSITE-ProRule" id="PRU00289"/>
    </source>
</evidence>
<dbReference type="PANTHER" id="PTHR22683:SF41">
    <property type="entry name" value="DNA TRANSLOCASE FTSK"/>
    <property type="match status" value="1"/>
</dbReference>
<keyword evidence="8" id="KW-1185">Reference proteome</keyword>
<feature type="compositionally biased region" description="Basic residues" evidence="5">
    <location>
        <begin position="316"/>
        <end position="328"/>
    </location>
</feature>
<gene>
    <name evidence="7" type="ORF">Prubr_68670</name>
</gene>
<dbReference type="Pfam" id="PF01580">
    <property type="entry name" value="FtsK_SpoIIIE"/>
    <property type="match status" value="1"/>
</dbReference>
<keyword evidence="4" id="KW-0175">Coiled coil</keyword>
<organism evidence="7 8">
    <name type="scientific">Polymorphospora rubra</name>
    <dbReference type="NCBI Taxonomy" id="338584"/>
    <lineage>
        <taxon>Bacteria</taxon>
        <taxon>Bacillati</taxon>
        <taxon>Actinomycetota</taxon>
        <taxon>Actinomycetes</taxon>
        <taxon>Micromonosporales</taxon>
        <taxon>Micromonosporaceae</taxon>
        <taxon>Polymorphospora</taxon>
    </lineage>
</organism>
<dbReference type="Proteomes" id="UP000680866">
    <property type="component" value="Chromosome"/>
</dbReference>
<evidence type="ECO:0000256" key="2">
    <source>
        <dbReference type="ARBA" id="ARBA00022840"/>
    </source>
</evidence>
<reference evidence="7" key="1">
    <citation type="submission" date="2020-08" db="EMBL/GenBank/DDBJ databases">
        <title>Whole genome shotgun sequence of Polymorphospora rubra NBRC 101157.</title>
        <authorList>
            <person name="Komaki H."/>
            <person name="Tamura T."/>
        </authorList>
    </citation>
    <scope>NUCLEOTIDE SEQUENCE</scope>
    <source>
        <strain evidence="7">NBRC 101157</strain>
    </source>
</reference>